<comment type="caution">
    <text evidence="4">The sequence shown here is derived from an EMBL/GenBank/DDBJ whole genome shotgun (WGS) entry which is preliminary data.</text>
</comment>
<dbReference type="InterPro" id="IPR026444">
    <property type="entry name" value="Secre_tail"/>
</dbReference>
<evidence type="ECO:0000259" key="3">
    <source>
        <dbReference type="Pfam" id="PF18962"/>
    </source>
</evidence>
<dbReference type="AlphaFoldDB" id="A3XNI2"/>
<dbReference type="Pfam" id="PF18962">
    <property type="entry name" value="Por_Secre_tail"/>
    <property type="match status" value="1"/>
</dbReference>
<proteinExistence type="predicted"/>
<keyword evidence="5" id="KW-1185">Reference proteome</keyword>
<organism evidence="4 5">
    <name type="scientific">Leeuwenhoekiella blandensis (strain CECT 7118 / CCUG 51940 / KCTC 22103 / MED217)</name>
    <name type="common">Flavobacterium sp. (strain MED217)</name>
    <dbReference type="NCBI Taxonomy" id="398720"/>
    <lineage>
        <taxon>Bacteria</taxon>
        <taxon>Pseudomonadati</taxon>
        <taxon>Bacteroidota</taxon>
        <taxon>Flavobacteriia</taxon>
        <taxon>Flavobacteriales</taxon>
        <taxon>Flavobacteriaceae</taxon>
        <taxon>Leeuwenhoekiella</taxon>
    </lineage>
</organism>
<evidence type="ECO:0000313" key="5">
    <source>
        <dbReference type="Proteomes" id="UP000001601"/>
    </source>
</evidence>
<dbReference type="NCBIfam" id="NF033708">
    <property type="entry name" value="T9SS_Cterm_ChiA"/>
    <property type="match status" value="1"/>
</dbReference>
<dbReference type="HOGENOM" id="CLU_471564_0_0_10"/>
<dbReference type="eggNOG" id="COG1345">
    <property type="taxonomic scope" value="Bacteria"/>
</dbReference>
<dbReference type="STRING" id="398720.MED217_10087"/>
<dbReference type="NCBIfam" id="TIGR04183">
    <property type="entry name" value="Por_Secre_tail"/>
    <property type="match status" value="1"/>
</dbReference>
<name>A3XNI2_LEEBM</name>
<accession>A3XNI2</accession>
<protein>
    <recommendedName>
        <fullName evidence="3">Secretion system C-terminal sorting domain-containing protein</fullName>
    </recommendedName>
</protein>
<dbReference type="Proteomes" id="UP000001601">
    <property type="component" value="Unassembled WGS sequence"/>
</dbReference>
<evidence type="ECO:0000256" key="2">
    <source>
        <dbReference type="SAM" id="MobiDB-lite"/>
    </source>
</evidence>
<feature type="domain" description="Secretion system C-terminal sorting" evidence="3">
    <location>
        <begin position="605"/>
        <end position="667"/>
    </location>
</feature>
<keyword evidence="1" id="KW-0732">Signal</keyword>
<gene>
    <name evidence="4" type="ORF">MED217_10087</name>
</gene>
<feature type="region of interest" description="Disordered" evidence="2">
    <location>
        <begin position="406"/>
        <end position="430"/>
    </location>
</feature>
<evidence type="ECO:0000256" key="1">
    <source>
        <dbReference type="ARBA" id="ARBA00022729"/>
    </source>
</evidence>
<dbReference type="EMBL" id="AANC01000006">
    <property type="protein sequence ID" value="EAQ48890.1"/>
    <property type="molecule type" value="Genomic_DNA"/>
</dbReference>
<reference evidence="4 5" key="1">
    <citation type="journal article" date="2007" name="Nature">
        <title>Light stimulates growth of proteorhodopsin-containing marine Flavobacteria.</title>
        <authorList>
            <person name="Gomez-Consarnau L."/>
            <person name="Gonzalez J.M."/>
            <person name="Coll-Llado M."/>
            <person name="Gourdon P."/>
            <person name="Pascher T."/>
            <person name="Neutze R."/>
            <person name="Pedros-Alio C."/>
            <person name="Pinhassi J."/>
        </authorList>
    </citation>
    <scope>NUCLEOTIDE SEQUENCE [LARGE SCALE GENOMIC DNA]</scope>
    <source>
        <strain evidence="4 5">MED217</strain>
    </source>
</reference>
<sequence>MNYVIGIVNLVSSQKYFNMRNFYSKLFFLLLPALATSQLYVGTASDSSFVYNKGEIVFVNQDINLAGSPDETEGNFYLRNEGQLIQGDDASANSGNGIVSVYQTNTQNQWDYHYWASPVGDPGKSATSNGNSGNVNFYLSDDDNGGLYKTDANSEIVATPVTFTTNYNSSITSANEFSLSSYWLYKFVATTGYGSWSKITASNPLGAGEGFTMKGLGNGTSPAGLVPIDFRGRPNNGTINVTVANENLTLVGNPYPSAMNLSFYLLANSLPSTTDLSGCLGTYSGAPTAIGENITGVAYFWESDPNVKSHYIKDYEGGYGTFSPEANCNSTGTYESPVFIEYDNEGQPVLDINGDPKETGVNGSATERHFTPVGQGFFVEGATNGSVTAKNEFRVYIKESENPYSNFKSNSGSKSKSASTESKNKTTPKAGEFTLNEHGVVVLSKFRLKTLVNKSYTRALTGVMLDDATLGFDVAGDGNNVSELPSDINFLVEGSDDAFLINLFPYDIEVKLPLKVTGSAETNTFEMQVSGLNFTPDESIYLHDKQTDEYHDILNQSYEFELEKGTYTDRFEIVFQDEKTLDVEEVEEVKRSFNIYQNNGRAELTVLNPLQTELKEITVFDISGRLLVSKINEGTNEKVVIPSSAWSDGVYIVRVTTKDNIEYSKKVSVRNIK</sequence>
<evidence type="ECO:0000313" key="4">
    <source>
        <dbReference type="EMBL" id="EAQ48890.1"/>
    </source>
</evidence>
<feature type="compositionally biased region" description="Low complexity" evidence="2">
    <location>
        <begin position="406"/>
        <end position="427"/>
    </location>
</feature>